<protein>
    <submittedName>
        <fullName evidence="2">DUF218 domain-containing protein</fullName>
    </submittedName>
</protein>
<evidence type="ECO:0000313" key="3">
    <source>
        <dbReference type="Proteomes" id="UP000183843"/>
    </source>
</evidence>
<proteinExistence type="predicted"/>
<evidence type="ECO:0000259" key="1">
    <source>
        <dbReference type="Pfam" id="PF02698"/>
    </source>
</evidence>
<name>A0A1I0VG11_SELRU</name>
<dbReference type="RefSeq" id="WP_074812615.1">
    <property type="nucleotide sequence ID" value="NZ_FOJX01000001.1"/>
</dbReference>
<dbReference type="InterPro" id="IPR003848">
    <property type="entry name" value="DUF218"/>
</dbReference>
<dbReference type="Gene3D" id="3.40.50.620">
    <property type="entry name" value="HUPs"/>
    <property type="match status" value="1"/>
</dbReference>
<dbReference type="Gene3D" id="1.10.3620.10">
    <property type="entry name" value="YdcF like domain"/>
    <property type="match status" value="1"/>
</dbReference>
<gene>
    <name evidence="2" type="ORF">SAMN05216587_101583</name>
</gene>
<dbReference type="AlphaFoldDB" id="A0A1I0VG11"/>
<dbReference type="Proteomes" id="UP000183843">
    <property type="component" value="Unassembled WGS sequence"/>
</dbReference>
<accession>A0A1I0VG11</accession>
<dbReference type="GO" id="GO:0005886">
    <property type="term" value="C:plasma membrane"/>
    <property type="evidence" value="ECO:0007669"/>
    <property type="project" value="TreeGrafter"/>
</dbReference>
<dbReference type="InterPro" id="IPR014729">
    <property type="entry name" value="Rossmann-like_a/b/a_fold"/>
</dbReference>
<feature type="domain" description="DUF218" evidence="1">
    <location>
        <begin position="62"/>
        <end position="177"/>
    </location>
</feature>
<dbReference type="EMBL" id="FOJX01000001">
    <property type="protein sequence ID" value="SFA75294.1"/>
    <property type="molecule type" value="Genomic_DNA"/>
</dbReference>
<sequence>MQNHTKTNLPLQLLADAANTLTRFLGVRDLPKLSHKTLQSKYGIEQADVLILFGGTIPFGCDVAAAAWKRGVARHLMIVGGIGHTTQSLRTKFKARFPEMDTDDKSEAELIASYLSRKYDIHDILRETKSTNCGNNVTYALAKLKEAAIPAKSLIIMQEPSMQRRMAAGFAKELKHGKDTTIINYAPYRPYLTAKNGPLRFIRQYWGLWDIEHYITLLLGDISRLRDDTQGYGPNGKGFITHVDIPPEVEKAFHILNASQLGTIRTANPAFRS</sequence>
<evidence type="ECO:0000313" key="2">
    <source>
        <dbReference type="EMBL" id="SFA75294.1"/>
    </source>
</evidence>
<dbReference type="PANTHER" id="PTHR30336:SF20">
    <property type="entry name" value="DUF218 DOMAIN-CONTAINING PROTEIN"/>
    <property type="match status" value="1"/>
</dbReference>
<dbReference type="PANTHER" id="PTHR30336">
    <property type="entry name" value="INNER MEMBRANE PROTEIN, PROBABLE PERMEASE"/>
    <property type="match status" value="1"/>
</dbReference>
<dbReference type="Pfam" id="PF02698">
    <property type="entry name" value="DUF218"/>
    <property type="match status" value="1"/>
</dbReference>
<reference evidence="2 3" key="1">
    <citation type="submission" date="2016-10" db="EMBL/GenBank/DDBJ databases">
        <authorList>
            <person name="de Groot N.N."/>
        </authorList>
    </citation>
    <scope>NUCLEOTIDE SEQUENCE [LARGE SCALE GENOMIC DNA]</scope>
    <source>
        <strain evidence="2 3">L14</strain>
    </source>
</reference>
<dbReference type="InterPro" id="IPR051599">
    <property type="entry name" value="Cell_Envelope_Assoc"/>
</dbReference>
<organism evidence="2 3">
    <name type="scientific">Selenomonas ruminantium</name>
    <dbReference type="NCBI Taxonomy" id="971"/>
    <lineage>
        <taxon>Bacteria</taxon>
        <taxon>Bacillati</taxon>
        <taxon>Bacillota</taxon>
        <taxon>Negativicutes</taxon>
        <taxon>Selenomonadales</taxon>
        <taxon>Selenomonadaceae</taxon>
        <taxon>Selenomonas</taxon>
    </lineage>
</organism>